<evidence type="ECO:0000259" key="2">
    <source>
        <dbReference type="Pfam" id="PF20153"/>
    </source>
</evidence>
<gene>
    <name evidence="3" type="ORF">MVEN_01646600</name>
</gene>
<protein>
    <submittedName>
        <fullName evidence="3">Putative Transmembrane protein</fullName>
    </submittedName>
</protein>
<evidence type="ECO:0000313" key="3">
    <source>
        <dbReference type="EMBL" id="KAF7344849.1"/>
    </source>
</evidence>
<comment type="caution">
    <text evidence="3">The sequence shown here is derived from an EMBL/GenBank/DDBJ whole genome shotgun (WGS) entry which is preliminary data.</text>
</comment>
<proteinExistence type="predicted"/>
<reference evidence="3" key="1">
    <citation type="submission" date="2020-05" db="EMBL/GenBank/DDBJ databases">
        <title>Mycena genomes resolve the evolution of fungal bioluminescence.</title>
        <authorList>
            <person name="Tsai I.J."/>
        </authorList>
    </citation>
    <scope>NUCLEOTIDE SEQUENCE</scope>
    <source>
        <strain evidence="3">CCC161011</strain>
    </source>
</reference>
<keyword evidence="1" id="KW-1133">Transmembrane helix</keyword>
<keyword evidence="1" id="KW-0472">Membrane</keyword>
<dbReference type="AlphaFoldDB" id="A0A8H6XQE6"/>
<feature type="domain" description="DUF6535" evidence="2">
    <location>
        <begin position="1"/>
        <end position="75"/>
    </location>
</feature>
<dbReference type="Gene3D" id="1.25.10.10">
    <property type="entry name" value="Leucine-rich Repeat Variant"/>
    <property type="match status" value="1"/>
</dbReference>
<dbReference type="SUPFAM" id="SSF48371">
    <property type="entry name" value="ARM repeat"/>
    <property type="match status" value="1"/>
</dbReference>
<name>A0A8H6XQE6_9AGAR</name>
<keyword evidence="4" id="KW-1185">Reference proteome</keyword>
<dbReference type="InterPro" id="IPR016024">
    <property type="entry name" value="ARM-type_fold"/>
</dbReference>
<evidence type="ECO:0000313" key="4">
    <source>
        <dbReference type="Proteomes" id="UP000620124"/>
    </source>
</evidence>
<dbReference type="InterPro" id="IPR011989">
    <property type="entry name" value="ARM-like"/>
</dbReference>
<dbReference type="EMBL" id="JACAZI010000014">
    <property type="protein sequence ID" value="KAF7344849.1"/>
    <property type="molecule type" value="Genomic_DNA"/>
</dbReference>
<keyword evidence="1 3" id="KW-0812">Transmembrane</keyword>
<sequence>MFSLMSALGASLAKGWISQFSSPVSGSTWVDASLHCQRLRGLLRWRLKLIIEFLPILIHIAFFLFSAGLVILLFQDDLAIGVVICTLTGLILILYFGSSMHPAFSADSPFRTPISGMIRHLVNGSWRFQEFSPFPSAKDTQKAQALTWLMTESPNEDTIEAAIHAIAGLPANPAVQDELFRDTFVSLLVTVLADRLAKHSKKKDSLISCLYALLHLVQVAPANPKETVGTGLIRDLINTGGALSDTDSIPFAARGITLCVKARIILLLCDGISDPTLFATEIPVLTHACADTHTRRLLIQIWILSRPPSKSLGGRTSNYLSVLRNPFAANRNQIHSELVEAAISERFPVDVVPSGAEPATLLEGLTTGSTELRKQCAELFVKVANDSAFRQQLAKTVSPTELCSLVKCEDNDTRKCIVTALTNLAADDRTQRMIIEALPAIIERLDQTPSIAPDVARFLVHTVRYDGLCGMMAASATVPVLIALAKRLDGHKAQILIEAIADLANHDQIRYVLTTSSATLSSLLELVSPKSQMAGKQCGIVDLVQRHADVRDSISSFEMMPRIISMLDHANSVVREGTLEILVALVQHSELQSLILSSVATGKIASMLKDGSLSVRRATLETITFLAVHGSFKPYQSESKLQSVNFRASICVPETLKTILSIMLDKDEPMGRFPRIDLLPGDDFHYFSGTWS</sequence>
<feature type="transmembrane region" description="Helical" evidence="1">
    <location>
        <begin position="50"/>
        <end position="71"/>
    </location>
</feature>
<dbReference type="InterPro" id="IPR045338">
    <property type="entry name" value="DUF6535"/>
</dbReference>
<feature type="transmembrane region" description="Helical" evidence="1">
    <location>
        <begin position="78"/>
        <end position="97"/>
    </location>
</feature>
<evidence type="ECO:0000256" key="1">
    <source>
        <dbReference type="SAM" id="Phobius"/>
    </source>
</evidence>
<dbReference type="Pfam" id="PF20153">
    <property type="entry name" value="DUF6535"/>
    <property type="match status" value="1"/>
</dbReference>
<organism evidence="3 4">
    <name type="scientific">Mycena venus</name>
    <dbReference type="NCBI Taxonomy" id="2733690"/>
    <lineage>
        <taxon>Eukaryota</taxon>
        <taxon>Fungi</taxon>
        <taxon>Dikarya</taxon>
        <taxon>Basidiomycota</taxon>
        <taxon>Agaricomycotina</taxon>
        <taxon>Agaricomycetes</taxon>
        <taxon>Agaricomycetidae</taxon>
        <taxon>Agaricales</taxon>
        <taxon>Marasmiineae</taxon>
        <taxon>Mycenaceae</taxon>
        <taxon>Mycena</taxon>
    </lineage>
</organism>
<dbReference type="OrthoDB" id="3219854at2759"/>
<accession>A0A8H6XQE6</accession>
<dbReference type="Proteomes" id="UP000620124">
    <property type="component" value="Unassembled WGS sequence"/>
</dbReference>